<evidence type="ECO:0000256" key="6">
    <source>
        <dbReference type="ARBA" id="ARBA00022692"/>
    </source>
</evidence>
<comment type="caution">
    <text evidence="11">The sequence shown here is derived from an EMBL/GenBank/DDBJ whole genome shotgun (WGS) entry which is preliminary data.</text>
</comment>
<evidence type="ECO:0000256" key="4">
    <source>
        <dbReference type="ARBA" id="ARBA00022475"/>
    </source>
</evidence>
<evidence type="ECO:0000256" key="2">
    <source>
        <dbReference type="ARBA" id="ARBA00007783"/>
    </source>
</evidence>
<dbReference type="EMBL" id="WAEL01000004">
    <property type="protein sequence ID" value="NID11059.1"/>
    <property type="molecule type" value="Genomic_DNA"/>
</dbReference>
<dbReference type="PROSITE" id="PS51012">
    <property type="entry name" value="ABC_TM2"/>
    <property type="match status" value="1"/>
</dbReference>
<evidence type="ECO:0000256" key="1">
    <source>
        <dbReference type="ARBA" id="ARBA00004429"/>
    </source>
</evidence>
<evidence type="ECO:0000256" key="7">
    <source>
        <dbReference type="ARBA" id="ARBA00022989"/>
    </source>
</evidence>
<feature type="transmembrane region" description="Helical" evidence="9">
    <location>
        <begin position="166"/>
        <end position="189"/>
    </location>
</feature>
<proteinExistence type="inferred from homology"/>
<evidence type="ECO:0000259" key="10">
    <source>
        <dbReference type="PROSITE" id="PS51012"/>
    </source>
</evidence>
<evidence type="ECO:0000313" key="11">
    <source>
        <dbReference type="EMBL" id="NID11059.1"/>
    </source>
</evidence>
<feature type="transmembrane region" description="Helical" evidence="9">
    <location>
        <begin position="86"/>
        <end position="110"/>
    </location>
</feature>
<dbReference type="PANTHER" id="PTHR30413">
    <property type="entry name" value="INNER MEMBRANE TRANSPORT PERMEASE"/>
    <property type="match status" value="1"/>
</dbReference>
<keyword evidence="3 9" id="KW-0813">Transport</keyword>
<keyword evidence="8 9" id="KW-0472">Membrane</keyword>
<feature type="transmembrane region" description="Helical" evidence="9">
    <location>
        <begin position="55"/>
        <end position="80"/>
    </location>
</feature>
<accession>A0ABX0QFQ3</accession>
<dbReference type="InterPro" id="IPR047817">
    <property type="entry name" value="ABC2_TM_bact-type"/>
</dbReference>
<feature type="transmembrane region" description="Helical" evidence="9">
    <location>
        <begin position="201"/>
        <end position="222"/>
    </location>
</feature>
<protein>
    <recommendedName>
        <fullName evidence="9">Transport permease protein</fullName>
    </recommendedName>
</protein>
<keyword evidence="4 9" id="KW-1003">Cell membrane</keyword>
<feature type="transmembrane region" description="Helical" evidence="9">
    <location>
        <begin position="131"/>
        <end position="154"/>
    </location>
</feature>
<keyword evidence="7 9" id="KW-1133">Transmembrane helix</keyword>
<dbReference type="RefSeq" id="WP_166692187.1">
    <property type="nucleotide sequence ID" value="NZ_WAEL01000004.1"/>
</dbReference>
<sequence>MQHNTQQDEWDWEITNQTSWWDWKLIEVWTYRNLLVRLVRRDFLVNHQQTLLGPLWMLFQPLLTLATYVLVFTNIVGISTGNTPPVLFYLVGIILWTFFSESFTSVSYTFTHNVHIFEKVYFPRLIIPLSVMSANFMRLLLQSSLLVTLIVYYSLFQNVPIEFNNWLFAAPFCILLIGLNGLSAGLLFAVLTAKYRDLTNVAVLGIRLMMFVTPVIYSVSIIPANVRWLAELNPLTPLFELCRFAVLREGTFTATSLIYSLSMTTLLFVVAMVFFNKQGDKIMDVI</sequence>
<reference evidence="11" key="1">
    <citation type="submission" date="2024-05" db="EMBL/GenBank/DDBJ databases">
        <authorList>
            <person name="Jung D.-H."/>
        </authorList>
    </citation>
    <scope>NUCLEOTIDE SEQUENCE</scope>
    <source>
        <strain evidence="11">JA-25</strain>
    </source>
</reference>
<dbReference type="InterPro" id="IPR013525">
    <property type="entry name" value="ABC2_TM"/>
</dbReference>
<evidence type="ECO:0000256" key="9">
    <source>
        <dbReference type="RuleBase" id="RU361157"/>
    </source>
</evidence>
<keyword evidence="5" id="KW-0997">Cell inner membrane</keyword>
<keyword evidence="6 9" id="KW-0812">Transmembrane</keyword>
<gene>
    <name evidence="11" type="ORF">F7231_12840</name>
</gene>
<feature type="transmembrane region" description="Helical" evidence="9">
    <location>
        <begin position="257"/>
        <end position="275"/>
    </location>
</feature>
<comment type="similarity">
    <text evidence="2 9">Belongs to the ABC-2 integral membrane protein family.</text>
</comment>
<evidence type="ECO:0000256" key="3">
    <source>
        <dbReference type="ARBA" id="ARBA00022448"/>
    </source>
</evidence>
<keyword evidence="12" id="KW-1185">Reference proteome</keyword>
<dbReference type="PANTHER" id="PTHR30413:SF8">
    <property type="entry name" value="TRANSPORT PERMEASE PROTEIN"/>
    <property type="match status" value="1"/>
</dbReference>
<feature type="domain" description="ABC transmembrane type-2" evidence="10">
    <location>
        <begin position="52"/>
        <end position="278"/>
    </location>
</feature>
<dbReference type="Proteomes" id="UP000606008">
    <property type="component" value="Unassembled WGS sequence"/>
</dbReference>
<dbReference type="Pfam" id="PF01061">
    <property type="entry name" value="ABC2_membrane"/>
    <property type="match status" value="1"/>
</dbReference>
<comment type="subcellular location">
    <subcellularLocation>
        <location evidence="1">Cell inner membrane</location>
        <topology evidence="1">Multi-pass membrane protein</topology>
    </subcellularLocation>
    <subcellularLocation>
        <location evidence="9">Cell membrane</location>
        <topology evidence="9">Multi-pass membrane protein</topology>
    </subcellularLocation>
</comment>
<evidence type="ECO:0000256" key="8">
    <source>
        <dbReference type="ARBA" id="ARBA00023136"/>
    </source>
</evidence>
<evidence type="ECO:0000256" key="5">
    <source>
        <dbReference type="ARBA" id="ARBA00022519"/>
    </source>
</evidence>
<evidence type="ECO:0000313" key="12">
    <source>
        <dbReference type="Proteomes" id="UP000606008"/>
    </source>
</evidence>
<name>A0ABX0QFQ3_9BACT</name>
<organism evidence="11 12">
    <name type="scientific">Fibrivirga algicola</name>
    <dbReference type="NCBI Taxonomy" id="2950420"/>
    <lineage>
        <taxon>Bacteria</taxon>
        <taxon>Pseudomonadati</taxon>
        <taxon>Bacteroidota</taxon>
        <taxon>Cytophagia</taxon>
        <taxon>Cytophagales</taxon>
        <taxon>Spirosomataceae</taxon>
        <taxon>Fibrivirga</taxon>
    </lineage>
</organism>